<proteinExistence type="predicted"/>
<feature type="region of interest" description="Disordered" evidence="2">
    <location>
        <begin position="180"/>
        <end position="219"/>
    </location>
</feature>
<accession>A0AAN9SXI4</accession>
<feature type="chain" id="PRO_5042835109" description="DUF7081 domain-containing protein" evidence="3">
    <location>
        <begin position="20"/>
        <end position="373"/>
    </location>
</feature>
<keyword evidence="1" id="KW-0175">Coiled coil</keyword>
<feature type="coiled-coil region" evidence="1">
    <location>
        <begin position="328"/>
        <end position="362"/>
    </location>
</feature>
<dbReference type="EMBL" id="JAYMYS010000002">
    <property type="protein sequence ID" value="KAK7407507.1"/>
    <property type="molecule type" value="Genomic_DNA"/>
</dbReference>
<dbReference type="PANTHER" id="PTHR33345:SF4">
    <property type="entry name" value="MBD DOMAIN-CONTAINING PROTEIN"/>
    <property type="match status" value="1"/>
</dbReference>
<evidence type="ECO:0000259" key="4">
    <source>
        <dbReference type="Pfam" id="PF23299"/>
    </source>
</evidence>
<evidence type="ECO:0000313" key="6">
    <source>
        <dbReference type="Proteomes" id="UP001386955"/>
    </source>
</evidence>
<feature type="domain" description="DUF7081" evidence="4">
    <location>
        <begin position="81"/>
        <end position="172"/>
    </location>
</feature>
<evidence type="ECO:0000256" key="3">
    <source>
        <dbReference type="SAM" id="SignalP"/>
    </source>
</evidence>
<name>A0AAN9SXI4_PSOTE</name>
<reference evidence="5 6" key="1">
    <citation type="submission" date="2024-01" db="EMBL/GenBank/DDBJ databases">
        <title>The genomes of 5 underutilized Papilionoideae crops provide insights into root nodulation and disease resistanc.</title>
        <authorList>
            <person name="Jiang F."/>
        </authorList>
    </citation>
    <scope>NUCLEOTIDE SEQUENCE [LARGE SCALE GENOMIC DNA]</scope>
    <source>
        <strain evidence="5">DUOXIRENSHENG_FW03</strain>
        <tissue evidence="5">Leaves</tissue>
    </source>
</reference>
<organism evidence="5 6">
    <name type="scientific">Psophocarpus tetragonolobus</name>
    <name type="common">Winged bean</name>
    <name type="synonym">Dolichos tetragonolobus</name>
    <dbReference type="NCBI Taxonomy" id="3891"/>
    <lineage>
        <taxon>Eukaryota</taxon>
        <taxon>Viridiplantae</taxon>
        <taxon>Streptophyta</taxon>
        <taxon>Embryophyta</taxon>
        <taxon>Tracheophyta</taxon>
        <taxon>Spermatophyta</taxon>
        <taxon>Magnoliopsida</taxon>
        <taxon>eudicotyledons</taxon>
        <taxon>Gunneridae</taxon>
        <taxon>Pentapetalae</taxon>
        <taxon>rosids</taxon>
        <taxon>fabids</taxon>
        <taxon>Fabales</taxon>
        <taxon>Fabaceae</taxon>
        <taxon>Papilionoideae</taxon>
        <taxon>50 kb inversion clade</taxon>
        <taxon>NPAAA clade</taxon>
        <taxon>indigoferoid/millettioid clade</taxon>
        <taxon>Phaseoleae</taxon>
        <taxon>Psophocarpus</taxon>
    </lineage>
</organism>
<comment type="caution">
    <text evidence="5">The sequence shown here is derived from an EMBL/GenBank/DDBJ whole genome shotgun (WGS) entry which is preliminary data.</text>
</comment>
<dbReference type="InterPro" id="IPR055508">
    <property type="entry name" value="DUF7081"/>
</dbReference>
<dbReference type="Proteomes" id="UP001386955">
    <property type="component" value="Unassembled WGS sequence"/>
</dbReference>
<feature type="signal peptide" evidence="3">
    <location>
        <begin position="1"/>
        <end position="19"/>
    </location>
</feature>
<dbReference type="Pfam" id="PF23299">
    <property type="entry name" value="DUF7081"/>
    <property type="match status" value="1"/>
</dbReference>
<evidence type="ECO:0000313" key="5">
    <source>
        <dbReference type="EMBL" id="KAK7407507.1"/>
    </source>
</evidence>
<keyword evidence="6" id="KW-1185">Reference proteome</keyword>
<keyword evidence="3" id="KW-0732">Signal</keyword>
<sequence length="373" mass="41627">MIMVMVITSLAQFLGLAVTCPSLAVPAIASFIPLGFSFFLVVPSVFVRVCQYEKKSLENDAPIESNACKDVTNNITFDLQPVSPFSSGEGLPYAPEGWPNPGDVWSWKVGRRMNKDGYFCDRFLFLPRSLQSSTRRAGTLQSKPEVMRYLESNFPDMKIEKFFALFSWWVPSTMQTPRKAQRSLSIMPPPLKSPKTGEQTGTKRKSKEKTQIRSQPTRKSFRLVGVRPRLALDQDAIEIIDLCEGITESKEGSGTQTAGENNLNVTVDILQDKPNTDTTPSESDHGAPATTQGNNDELDKLLILAIHDIEDKIQQLDTTQGNNQEGIHKLLILAIRELDDKIQQLESKRKQMSIAIETLQRSKAKLVSSLPNV</sequence>
<feature type="region of interest" description="Disordered" evidence="2">
    <location>
        <begin position="271"/>
        <end position="294"/>
    </location>
</feature>
<evidence type="ECO:0000256" key="2">
    <source>
        <dbReference type="SAM" id="MobiDB-lite"/>
    </source>
</evidence>
<dbReference type="PANTHER" id="PTHR33345">
    <property type="entry name" value="ADAPTER PROTEIN, PUTATIVE-RELATED"/>
    <property type="match status" value="1"/>
</dbReference>
<evidence type="ECO:0000256" key="1">
    <source>
        <dbReference type="SAM" id="Coils"/>
    </source>
</evidence>
<gene>
    <name evidence="5" type="ORF">VNO78_09460</name>
</gene>
<protein>
    <recommendedName>
        <fullName evidence="4">DUF7081 domain-containing protein</fullName>
    </recommendedName>
</protein>
<dbReference type="AlphaFoldDB" id="A0AAN9SXI4"/>